<feature type="domain" description="Response regulatory" evidence="2">
    <location>
        <begin position="5"/>
        <end position="119"/>
    </location>
</feature>
<evidence type="ECO:0000313" key="3">
    <source>
        <dbReference type="EMBL" id="TGK09038.1"/>
    </source>
</evidence>
<protein>
    <submittedName>
        <fullName evidence="3">Response regulator</fullName>
    </submittedName>
</protein>
<dbReference type="Proteomes" id="UP000298458">
    <property type="component" value="Unassembled WGS sequence"/>
</dbReference>
<keyword evidence="1" id="KW-0597">Phosphoprotein</keyword>
<keyword evidence="4" id="KW-1185">Reference proteome</keyword>
<sequence>MATARILAVDDSATMRSLVQQTLGMGGYEVVLAQDGKDGIEKFSLGPVDLVITDINMPIMDGITFIKELRKIDQNVPILTLTTESEDSMKQSGAAAGANGWIIKPFRPVQFLDIIKQVLNSSAA</sequence>
<reference evidence="3" key="1">
    <citation type="journal article" date="2019" name="PLoS Negl. Trop. Dis.">
        <title>Revisiting the worldwide diversity of Leptospira species in the environment.</title>
        <authorList>
            <person name="Vincent A.T."/>
            <person name="Schiettekatte O."/>
            <person name="Bourhy P."/>
            <person name="Veyrier F.J."/>
            <person name="Picardeau M."/>
        </authorList>
    </citation>
    <scope>NUCLEOTIDE SEQUENCE [LARGE SCALE GENOMIC DNA]</scope>
    <source>
        <strain evidence="3">SSW15</strain>
    </source>
</reference>
<dbReference type="Gene3D" id="3.40.50.2300">
    <property type="match status" value="1"/>
</dbReference>
<dbReference type="SUPFAM" id="SSF52172">
    <property type="entry name" value="CheY-like"/>
    <property type="match status" value="1"/>
</dbReference>
<dbReference type="RefSeq" id="WP_135768724.1">
    <property type="nucleotide sequence ID" value="NZ_RQET01000009.1"/>
</dbReference>
<accession>A0A4R9GB98</accession>
<dbReference type="GO" id="GO:0000160">
    <property type="term" value="P:phosphorelay signal transduction system"/>
    <property type="evidence" value="ECO:0007669"/>
    <property type="project" value="InterPro"/>
</dbReference>
<dbReference type="PROSITE" id="PS50110">
    <property type="entry name" value="RESPONSE_REGULATORY"/>
    <property type="match status" value="1"/>
</dbReference>
<name>A0A4R9GB98_9LEPT</name>
<dbReference type="Pfam" id="PF00072">
    <property type="entry name" value="Response_reg"/>
    <property type="match status" value="1"/>
</dbReference>
<dbReference type="AlphaFoldDB" id="A0A4R9GB98"/>
<dbReference type="PANTHER" id="PTHR43228:SF1">
    <property type="entry name" value="TWO-COMPONENT RESPONSE REGULATOR ARR22"/>
    <property type="match status" value="1"/>
</dbReference>
<dbReference type="PANTHER" id="PTHR43228">
    <property type="entry name" value="TWO-COMPONENT RESPONSE REGULATOR"/>
    <property type="match status" value="1"/>
</dbReference>
<dbReference type="SMART" id="SM00448">
    <property type="entry name" value="REC"/>
    <property type="match status" value="1"/>
</dbReference>
<evidence type="ECO:0000256" key="1">
    <source>
        <dbReference type="PROSITE-ProRule" id="PRU00169"/>
    </source>
</evidence>
<dbReference type="InterPro" id="IPR052048">
    <property type="entry name" value="ST_Response_Regulator"/>
</dbReference>
<dbReference type="InterPro" id="IPR001789">
    <property type="entry name" value="Sig_transdc_resp-reg_receiver"/>
</dbReference>
<feature type="modified residue" description="4-aspartylphosphate" evidence="1">
    <location>
        <position position="54"/>
    </location>
</feature>
<dbReference type="OrthoDB" id="9797769at2"/>
<comment type="caution">
    <text evidence="3">The sequence shown here is derived from an EMBL/GenBank/DDBJ whole genome shotgun (WGS) entry which is preliminary data.</text>
</comment>
<proteinExistence type="predicted"/>
<dbReference type="EMBL" id="RQET01000009">
    <property type="protein sequence ID" value="TGK09038.1"/>
    <property type="molecule type" value="Genomic_DNA"/>
</dbReference>
<dbReference type="InterPro" id="IPR011006">
    <property type="entry name" value="CheY-like_superfamily"/>
</dbReference>
<evidence type="ECO:0000313" key="4">
    <source>
        <dbReference type="Proteomes" id="UP000298458"/>
    </source>
</evidence>
<gene>
    <name evidence="3" type="ORF">EHO60_13550</name>
</gene>
<organism evidence="3 4">
    <name type="scientific">Leptospira fletcheri</name>
    <dbReference type="NCBI Taxonomy" id="2484981"/>
    <lineage>
        <taxon>Bacteria</taxon>
        <taxon>Pseudomonadati</taxon>
        <taxon>Spirochaetota</taxon>
        <taxon>Spirochaetia</taxon>
        <taxon>Leptospirales</taxon>
        <taxon>Leptospiraceae</taxon>
        <taxon>Leptospira</taxon>
    </lineage>
</organism>
<evidence type="ECO:0000259" key="2">
    <source>
        <dbReference type="PROSITE" id="PS50110"/>
    </source>
</evidence>